<evidence type="ECO:0000313" key="2">
    <source>
        <dbReference type="Proteomes" id="UP001430149"/>
    </source>
</evidence>
<reference evidence="1" key="1">
    <citation type="submission" date="2020-10" db="EMBL/GenBank/DDBJ databases">
        <title>Phylogeny of dyella-like bacteria.</title>
        <authorList>
            <person name="Fu J."/>
        </authorList>
    </citation>
    <scope>NUCLEOTIDE SEQUENCE</scope>
    <source>
        <strain evidence="1">DHOC52</strain>
    </source>
</reference>
<proteinExistence type="predicted"/>
<sequence>MLLIVVMPAVSRSLSSSANMGADCRMGLSHTDHGHRHGTPGDPYDPTVACGYCSLLAHTPIATFDVGAALAPTYLPAFVPDAGLLHDSPDAQVLSAHPRGPPHIG</sequence>
<name>A0ABS2JZK7_9GAMM</name>
<protein>
    <submittedName>
        <fullName evidence="1">DUF2946 family protein</fullName>
    </submittedName>
</protein>
<organism evidence="1 2">
    <name type="scientific">Dyella flava</name>
    <dbReference type="NCBI Taxonomy" id="1920170"/>
    <lineage>
        <taxon>Bacteria</taxon>
        <taxon>Pseudomonadati</taxon>
        <taxon>Pseudomonadota</taxon>
        <taxon>Gammaproteobacteria</taxon>
        <taxon>Lysobacterales</taxon>
        <taxon>Rhodanobacteraceae</taxon>
        <taxon>Dyella</taxon>
    </lineage>
</organism>
<comment type="caution">
    <text evidence="1">The sequence shown here is derived from an EMBL/GenBank/DDBJ whole genome shotgun (WGS) entry which is preliminary data.</text>
</comment>
<gene>
    <name evidence="1" type="ORF">ISP19_01640</name>
</gene>
<dbReference type="Proteomes" id="UP001430149">
    <property type="component" value="Unassembled WGS sequence"/>
</dbReference>
<dbReference type="EMBL" id="JADIKE010000021">
    <property type="protein sequence ID" value="MBM7124069.1"/>
    <property type="molecule type" value="Genomic_DNA"/>
</dbReference>
<dbReference type="InterPro" id="IPR021333">
    <property type="entry name" value="DUF2946"/>
</dbReference>
<keyword evidence="2" id="KW-1185">Reference proteome</keyword>
<dbReference type="Pfam" id="PF11162">
    <property type="entry name" value="DUF2946"/>
    <property type="match status" value="1"/>
</dbReference>
<evidence type="ECO:0000313" key="1">
    <source>
        <dbReference type="EMBL" id="MBM7124069.1"/>
    </source>
</evidence>
<accession>A0ABS2JZK7</accession>